<dbReference type="InterPro" id="IPR037121">
    <property type="entry name" value="Ribosomal_bL25_C"/>
</dbReference>
<keyword evidence="3 5" id="KW-0689">Ribosomal protein</keyword>
<dbReference type="InterPro" id="IPR020930">
    <property type="entry name" value="Ribosomal_uL5_bac-type"/>
</dbReference>
<proteinExistence type="inferred from homology"/>
<comment type="function">
    <text evidence="5">This is one of the proteins that binds to the 5S RNA in the ribosome where it forms part of the central protuberance.</text>
</comment>
<evidence type="ECO:0000256" key="6">
    <source>
        <dbReference type="SAM" id="MobiDB-lite"/>
    </source>
</evidence>
<comment type="similarity">
    <text evidence="5">Belongs to the bacterial ribosomal protein bL25 family. CTC subfamily.</text>
</comment>
<dbReference type="InterPro" id="IPR011035">
    <property type="entry name" value="Ribosomal_bL25/Gln-tRNA_synth"/>
</dbReference>
<feature type="domain" description="Large ribosomal subunit protein bL25 L25" evidence="7">
    <location>
        <begin position="10"/>
        <end position="90"/>
    </location>
</feature>
<dbReference type="InterPro" id="IPR020057">
    <property type="entry name" value="Ribosomal_bL25_b-dom"/>
</dbReference>
<evidence type="ECO:0000256" key="2">
    <source>
        <dbReference type="ARBA" id="ARBA00022884"/>
    </source>
</evidence>
<reference evidence="9" key="1">
    <citation type="journal article" date="2020" name="mSystems">
        <title>Genome- and Community-Level Interaction Insights into Carbon Utilization and Element Cycling Functions of Hydrothermarchaeota in Hydrothermal Sediment.</title>
        <authorList>
            <person name="Zhou Z."/>
            <person name="Liu Y."/>
            <person name="Xu W."/>
            <person name="Pan J."/>
            <person name="Luo Z.H."/>
            <person name="Li M."/>
        </authorList>
    </citation>
    <scope>NUCLEOTIDE SEQUENCE [LARGE SCALE GENOMIC DNA]</scope>
    <source>
        <strain evidence="9">HyVt-501</strain>
    </source>
</reference>
<dbReference type="CDD" id="cd00495">
    <property type="entry name" value="Ribosomal_L25_TL5_CTC"/>
    <property type="match status" value="1"/>
</dbReference>
<dbReference type="AlphaFoldDB" id="A0A7C5L7Y5"/>
<dbReference type="GO" id="GO:0006412">
    <property type="term" value="P:translation"/>
    <property type="evidence" value="ECO:0007669"/>
    <property type="project" value="UniProtKB-UniRule"/>
</dbReference>
<organism evidence="9">
    <name type="scientific">Aquifex aeolicus</name>
    <dbReference type="NCBI Taxonomy" id="63363"/>
    <lineage>
        <taxon>Bacteria</taxon>
        <taxon>Pseudomonadati</taxon>
        <taxon>Aquificota</taxon>
        <taxon>Aquificia</taxon>
        <taxon>Aquificales</taxon>
        <taxon>Aquificaceae</taxon>
        <taxon>Aquifex</taxon>
    </lineage>
</organism>
<feature type="compositionally biased region" description="Basic and acidic residues" evidence="6">
    <location>
        <begin position="1"/>
        <end position="10"/>
    </location>
</feature>
<dbReference type="GO" id="GO:0022625">
    <property type="term" value="C:cytosolic large ribosomal subunit"/>
    <property type="evidence" value="ECO:0007669"/>
    <property type="project" value="TreeGrafter"/>
</dbReference>
<comment type="subunit">
    <text evidence="5">Part of the 50S ribosomal subunit; part of the 5S rRNA/L5/L18/L25 subcomplex. Contacts the 5S rRNA. Binds to the 5S rRNA independently of L5 and L18.</text>
</comment>
<dbReference type="InterPro" id="IPR001021">
    <property type="entry name" value="Ribosomal_bL25_long"/>
</dbReference>
<dbReference type="SUPFAM" id="SSF50715">
    <property type="entry name" value="Ribosomal protein L25-like"/>
    <property type="match status" value="1"/>
</dbReference>
<evidence type="ECO:0000256" key="5">
    <source>
        <dbReference type="HAMAP-Rule" id="MF_01334"/>
    </source>
</evidence>
<gene>
    <name evidence="5" type="primary">rplY</name>
    <name evidence="5" type="synonym">ctc</name>
    <name evidence="9" type="ORF">ENJ61_06230</name>
</gene>
<evidence type="ECO:0000256" key="4">
    <source>
        <dbReference type="ARBA" id="ARBA00023274"/>
    </source>
</evidence>
<dbReference type="GO" id="GO:0008097">
    <property type="term" value="F:5S rRNA binding"/>
    <property type="evidence" value="ECO:0007669"/>
    <property type="project" value="InterPro"/>
</dbReference>
<evidence type="ECO:0000256" key="3">
    <source>
        <dbReference type="ARBA" id="ARBA00022980"/>
    </source>
</evidence>
<dbReference type="HAMAP" id="MF_01334">
    <property type="entry name" value="Ribosomal_bL25_CTC"/>
    <property type="match status" value="1"/>
</dbReference>
<evidence type="ECO:0000313" key="9">
    <source>
        <dbReference type="EMBL" id="HHJ64488.1"/>
    </source>
</evidence>
<name>A0A7C5L7Y5_AQUAO</name>
<keyword evidence="2 5" id="KW-0694">RNA-binding</keyword>
<keyword evidence="1 5" id="KW-0699">rRNA-binding</keyword>
<dbReference type="NCBIfam" id="NF004140">
    <property type="entry name" value="PRK05618.4-3"/>
    <property type="match status" value="1"/>
</dbReference>
<dbReference type="PANTHER" id="PTHR33284">
    <property type="entry name" value="RIBOSOMAL PROTEIN L25/GLN-TRNA SYNTHETASE, ANTI-CODON-BINDING DOMAIN-CONTAINING PROTEIN"/>
    <property type="match status" value="1"/>
</dbReference>
<dbReference type="EMBL" id="DRNB01000223">
    <property type="protein sequence ID" value="HHJ64488.1"/>
    <property type="molecule type" value="Genomic_DNA"/>
</dbReference>
<feature type="domain" description="Large ribosomal subunit protein bL25 beta" evidence="8">
    <location>
        <begin position="98"/>
        <end position="180"/>
    </location>
</feature>
<dbReference type="PANTHER" id="PTHR33284:SF1">
    <property type="entry name" value="RIBOSOMAL PROTEIN L25_GLN-TRNA SYNTHETASE, ANTI-CODON-BINDING DOMAIN-CONTAINING PROTEIN"/>
    <property type="match status" value="1"/>
</dbReference>
<dbReference type="GO" id="GO:0003735">
    <property type="term" value="F:structural constituent of ribosome"/>
    <property type="evidence" value="ECO:0007669"/>
    <property type="project" value="InterPro"/>
</dbReference>
<dbReference type="InterPro" id="IPR029751">
    <property type="entry name" value="Ribosomal_L25_dom"/>
</dbReference>
<keyword evidence="4 5" id="KW-0687">Ribonucleoprotein</keyword>
<evidence type="ECO:0000259" key="7">
    <source>
        <dbReference type="Pfam" id="PF01386"/>
    </source>
</evidence>
<dbReference type="InterPro" id="IPR020056">
    <property type="entry name" value="Rbsml_bL25/Gln-tRNA_synth_N"/>
</dbReference>
<sequence>MRRVSVELSRRIPGSKGETKRKRREGFIPVEIYGKGVENLHAWMSLRDFMSLPHGETFLLEANVNGEKRVCILKEVQFGWLGDNPIHVDLYDLSNVTEIEVEVPIEFRGTPVGVELGGTFEVLTHSFTVKAKPSDLPDKIVIDVSGLGLGSAIHVRDVTPPPGCVILDNPEETVAVVVEPEVEEVQEAGEEEQASE</sequence>
<evidence type="ECO:0000256" key="1">
    <source>
        <dbReference type="ARBA" id="ARBA00022730"/>
    </source>
</evidence>
<protein>
    <recommendedName>
        <fullName evidence="5">Large ribosomal subunit protein bL25</fullName>
    </recommendedName>
    <alternativeName>
        <fullName evidence="5">General stress protein CTC</fullName>
    </alternativeName>
</protein>
<dbReference type="Proteomes" id="UP000885792">
    <property type="component" value="Unassembled WGS sequence"/>
</dbReference>
<dbReference type="Pfam" id="PF01386">
    <property type="entry name" value="Ribosomal_L25p"/>
    <property type="match status" value="1"/>
</dbReference>
<feature type="region of interest" description="Disordered" evidence="6">
    <location>
        <begin position="1"/>
        <end position="20"/>
    </location>
</feature>
<evidence type="ECO:0000259" key="8">
    <source>
        <dbReference type="Pfam" id="PF14693"/>
    </source>
</evidence>
<dbReference type="Gene3D" id="2.170.120.20">
    <property type="entry name" value="Ribosomal protein L25, beta domain"/>
    <property type="match status" value="1"/>
</dbReference>
<dbReference type="NCBIfam" id="TIGR00731">
    <property type="entry name" value="bL25_bact_ctc"/>
    <property type="match status" value="1"/>
</dbReference>
<accession>A0A7C5L7Y5</accession>
<comment type="caution">
    <text evidence="9">The sequence shown here is derived from an EMBL/GenBank/DDBJ whole genome shotgun (WGS) entry which is preliminary data.</text>
</comment>
<dbReference type="Gene3D" id="2.40.240.10">
    <property type="entry name" value="Ribosomal Protein L25, Chain P"/>
    <property type="match status" value="1"/>
</dbReference>
<dbReference type="Pfam" id="PF14693">
    <property type="entry name" value="Ribosomal_TL5_C"/>
    <property type="match status" value="1"/>
</dbReference>